<proteinExistence type="predicted"/>
<gene>
    <name evidence="1" type="ORF">KUCAC02_003770</name>
</gene>
<dbReference type="EMBL" id="CM043798">
    <property type="protein sequence ID" value="KAI4814581.1"/>
    <property type="molecule type" value="Genomic_DNA"/>
</dbReference>
<protein>
    <submittedName>
        <fullName evidence="1">Uncharacterized protein</fullName>
    </submittedName>
</protein>
<evidence type="ECO:0000313" key="1">
    <source>
        <dbReference type="EMBL" id="KAI4814581.1"/>
    </source>
</evidence>
<dbReference type="Proteomes" id="UP001057452">
    <property type="component" value="Chromosome 14"/>
</dbReference>
<accession>A0ACB9WM10</accession>
<evidence type="ECO:0000313" key="2">
    <source>
        <dbReference type="Proteomes" id="UP001057452"/>
    </source>
</evidence>
<name>A0ACB9WM10_CHAAC</name>
<sequence>MEVYSSSFQQHGYKTVDDLLRFREHHLTELNVTDPELRHRLLAAVRSLQQPCYDHLADESNQEAGTSGENTKEDLNNCPRDSGCHMPSDSTNNITEEPDLEFVSDSEGPSTS</sequence>
<comment type="caution">
    <text evidence="1">The sequence shown here is derived from an EMBL/GenBank/DDBJ whole genome shotgun (WGS) entry which is preliminary data.</text>
</comment>
<keyword evidence="2" id="KW-1185">Reference proteome</keyword>
<organism evidence="1 2">
    <name type="scientific">Chaenocephalus aceratus</name>
    <name type="common">Blackfin icefish</name>
    <name type="synonym">Chaenichthys aceratus</name>
    <dbReference type="NCBI Taxonomy" id="36190"/>
    <lineage>
        <taxon>Eukaryota</taxon>
        <taxon>Metazoa</taxon>
        <taxon>Chordata</taxon>
        <taxon>Craniata</taxon>
        <taxon>Vertebrata</taxon>
        <taxon>Euteleostomi</taxon>
        <taxon>Actinopterygii</taxon>
        <taxon>Neopterygii</taxon>
        <taxon>Teleostei</taxon>
        <taxon>Neoteleostei</taxon>
        <taxon>Acanthomorphata</taxon>
        <taxon>Eupercaria</taxon>
        <taxon>Perciformes</taxon>
        <taxon>Notothenioidei</taxon>
        <taxon>Channichthyidae</taxon>
        <taxon>Chaenocephalus</taxon>
    </lineage>
</organism>
<reference evidence="1" key="1">
    <citation type="submission" date="2022-05" db="EMBL/GenBank/DDBJ databases">
        <title>Chromosome-level genome of Chaenocephalus aceratus.</title>
        <authorList>
            <person name="Park H."/>
        </authorList>
    </citation>
    <scope>NUCLEOTIDE SEQUENCE</scope>
    <source>
        <strain evidence="1">KU_202001</strain>
    </source>
</reference>